<dbReference type="EMBL" id="JAQIFT010000047">
    <property type="protein sequence ID" value="MDA3732381.1"/>
    <property type="molecule type" value="Genomic_DNA"/>
</dbReference>
<comment type="caution">
    <text evidence="1">The sequence shown here is derived from an EMBL/GenBank/DDBJ whole genome shotgun (WGS) entry which is preliminary data.</text>
</comment>
<evidence type="ECO:0000313" key="2">
    <source>
        <dbReference type="Proteomes" id="UP001169242"/>
    </source>
</evidence>
<dbReference type="Proteomes" id="UP001169242">
    <property type="component" value="Unassembled WGS sequence"/>
</dbReference>
<accession>A0AA42DPD4</accession>
<protein>
    <recommendedName>
        <fullName evidence="3">Head decoration protein</fullName>
    </recommendedName>
</protein>
<name>A0AA42DPD4_9FIRM</name>
<dbReference type="RefSeq" id="WP_271012557.1">
    <property type="nucleotide sequence ID" value="NZ_JAQIFT010000047.1"/>
</dbReference>
<sequence length="113" mass="11829">MSRKAFQKVGEFTPDKLIAGNTHPIDTKGVEIATGSGVLVRGTLINATGTMCTATSDVPVGILCDDVTQNSSGTTAALMYISGDFKASEITVGDDVTVTSFELELQKLGIFLK</sequence>
<reference evidence="1" key="1">
    <citation type="journal article" date="2023" name="Int. J. Syst. Evol. Microbiol.">
        <title>&lt;i&gt;Holtiella tumoricola&lt;/i&gt; gen. nov. sp. nov., isolated from a human clinical sample.</title>
        <authorList>
            <person name="Allen-Vercoe E."/>
            <person name="Daigneault M.C."/>
            <person name="Vancuren S.J."/>
            <person name="Cochrane K."/>
            <person name="O'Neal L.L."/>
            <person name="Sankaranarayanan K."/>
            <person name="Lawson P.A."/>
        </authorList>
    </citation>
    <scope>NUCLEOTIDE SEQUENCE</scope>
    <source>
        <strain evidence="1">CC70A</strain>
    </source>
</reference>
<proteinExistence type="predicted"/>
<organism evidence="1 2">
    <name type="scientific">Holtiella tumoricola</name>
    <dbReference type="NCBI Taxonomy" id="3018743"/>
    <lineage>
        <taxon>Bacteria</taxon>
        <taxon>Bacillati</taxon>
        <taxon>Bacillota</taxon>
        <taxon>Clostridia</taxon>
        <taxon>Lachnospirales</taxon>
        <taxon>Cellulosilyticaceae</taxon>
        <taxon>Holtiella</taxon>
    </lineage>
</organism>
<evidence type="ECO:0000313" key="1">
    <source>
        <dbReference type="EMBL" id="MDA3732381.1"/>
    </source>
</evidence>
<evidence type="ECO:0008006" key="3">
    <source>
        <dbReference type="Google" id="ProtNLM"/>
    </source>
</evidence>
<dbReference type="AlphaFoldDB" id="A0AA42DPD4"/>
<gene>
    <name evidence="1" type="ORF">PBV87_12870</name>
</gene>
<keyword evidence="2" id="KW-1185">Reference proteome</keyword>